<dbReference type="AlphaFoldDB" id="A0AAV7TLG4"/>
<gene>
    <name evidence="3" type="ORF">NDU88_002560</name>
</gene>
<accession>A0AAV7TLG4</accession>
<evidence type="ECO:0000313" key="4">
    <source>
        <dbReference type="Proteomes" id="UP001066276"/>
    </source>
</evidence>
<keyword evidence="2" id="KW-0812">Transmembrane</keyword>
<keyword evidence="2" id="KW-1133">Transmembrane helix</keyword>
<keyword evidence="2" id="KW-0472">Membrane</keyword>
<reference evidence="3" key="1">
    <citation type="journal article" date="2022" name="bioRxiv">
        <title>Sequencing and chromosome-scale assembly of the giantPleurodeles waltlgenome.</title>
        <authorList>
            <person name="Brown T."/>
            <person name="Elewa A."/>
            <person name="Iarovenko S."/>
            <person name="Subramanian E."/>
            <person name="Araus A.J."/>
            <person name="Petzold A."/>
            <person name="Susuki M."/>
            <person name="Suzuki K.-i.T."/>
            <person name="Hayashi T."/>
            <person name="Toyoda A."/>
            <person name="Oliveira C."/>
            <person name="Osipova E."/>
            <person name="Leigh N.D."/>
            <person name="Simon A."/>
            <person name="Yun M.H."/>
        </authorList>
    </citation>
    <scope>NUCLEOTIDE SEQUENCE</scope>
    <source>
        <strain evidence="3">20211129_DDA</strain>
        <tissue evidence="3">Liver</tissue>
    </source>
</reference>
<comment type="caution">
    <text evidence="3">The sequence shown here is derived from an EMBL/GenBank/DDBJ whole genome shotgun (WGS) entry which is preliminary data.</text>
</comment>
<dbReference type="EMBL" id="JANPWB010000006">
    <property type="protein sequence ID" value="KAJ1177301.1"/>
    <property type="molecule type" value="Genomic_DNA"/>
</dbReference>
<evidence type="ECO:0000256" key="1">
    <source>
        <dbReference type="SAM" id="MobiDB-lite"/>
    </source>
</evidence>
<evidence type="ECO:0000313" key="3">
    <source>
        <dbReference type="EMBL" id="KAJ1177301.1"/>
    </source>
</evidence>
<protein>
    <submittedName>
        <fullName evidence="3">Uncharacterized protein</fullName>
    </submittedName>
</protein>
<feature type="region of interest" description="Disordered" evidence="1">
    <location>
        <begin position="1"/>
        <end position="34"/>
    </location>
</feature>
<feature type="transmembrane region" description="Helical" evidence="2">
    <location>
        <begin position="95"/>
        <end position="117"/>
    </location>
</feature>
<feature type="compositionally biased region" description="Polar residues" evidence="1">
    <location>
        <begin position="1"/>
        <end position="13"/>
    </location>
</feature>
<sequence>MTVRGSQPVTHSNAGARATSCAALSRPGQESPDTSVCLPARVPVPGAADATEREVPLSQRALASLLALCVMARSWFEVTFAIIAICQSRTDVHWYFIRAGTPALSFVFLAGMLYYSFLPVAK</sequence>
<evidence type="ECO:0000256" key="2">
    <source>
        <dbReference type="SAM" id="Phobius"/>
    </source>
</evidence>
<dbReference type="Proteomes" id="UP001066276">
    <property type="component" value="Chromosome 3_2"/>
</dbReference>
<name>A0AAV7TLG4_PLEWA</name>
<feature type="transmembrane region" description="Helical" evidence="2">
    <location>
        <begin position="61"/>
        <end position="83"/>
    </location>
</feature>
<keyword evidence="4" id="KW-1185">Reference proteome</keyword>
<organism evidence="3 4">
    <name type="scientific">Pleurodeles waltl</name>
    <name type="common">Iberian ribbed newt</name>
    <dbReference type="NCBI Taxonomy" id="8319"/>
    <lineage>
        <taxon>Eukaryota</taxon>
        <taxon>Metazoa</taxon>
        <taxon>Chordata</taxon>
        <taxon>Craniata</taxon>
        <taxon>Vertebrata</taxon>
        <taxon>Euteleostomi</taxon>
        <taxon>Amphibia</taxon>
        <taxon>Batrachia</taxon>
        <taxon>Caudata</taxon>
        <taxon>Salamandroidea</taxon>
        <taxon>Salamandridae</taxon>
        <taxon>Pleurodelinae</taxon>
        <taxon>Pleurodeles</taxon>
    </lineage>
</organism>
<proteinExistence type="predicted"/>